<dbReference type="AlphaFoldDB" id="A0A452FL15"/>
<feature type="domain" description="MARVEL" evidence="9">
    <location>
        <begin position="157"/>
        <end position="310"/>
    </location>
</feature>
<feature type="transmembrane region" description="Helical" evidence="8">
    <location>
        <begin position="285"/>
        <end position="306"/>
    </location>
</feature>
<dbReference type="GO" id="GO:0005886">
    <property type="term" value="C:plasma membrane"/>
    <property type="evidence" value="ECO:0007669"/>
    <property type="project" value="TreeGrafter"/>
</dbReference>
<organism evidence="10 11">
    <name type="scientific">Capra hircus</name>
    <name type="common">Goat</name>
    <dbReference type="NCBI Taxonomy" id="9925"/>
    <lineage>
        <taxon>Eukaryota</taxon>
        <taxon>Metazoa</taxon>
        <taxon>Chordata</taxon>
        <taxon>Craniata</taxon>
        <taxon>Vertebrata</taxon>
        <taxon>Euteleostomi</taxon>
        <taxon>Mammalia</taxon>
        <taxon>Eutheria</taxon>
        <taxon>Laurasiatheria</taxon>
        <taxon>Artiodactyla</taxon>
        <taxon>Ruminantia</taxon>
        <taxon>Pecora</taxon>
        <taxon>Bovidae</taxon>
        <taxon>Caprinae</taxon>
        <taxon>Capra</taxon>
    </lineage>
</organism>
<evidence type="ECO:0000256" key="6">
    <source>
        <dbReference type="ARBA" id="ARBA00034721"/>
    </source>
</evidence>
<reference evidence="10" key="3">
    <citation type="submission" date="2025-09" db="UniProtKB">
        <authorList>
            <consortium name="Ensembl"/>
        </authorList>
    </citation>
    <scope>IDENTIFICATION</scope>
</reference>
<dbReference type="PROSITE" id="PS51225">
    <property type="entry name" value="MARVEL"/>
    <property type="match status" value="1"/>
</dbReference>
<dbReference type="GeneTree" id="ENSGT00950000182933"/>
<reference evidence="10" key="2">
    <citation type="submission" date="2025-08" db="UniProtKB">
        <authorList>
            <consortium name="Ensembl"/>
        </authorList>
    </citation>
    <scope>IDENTIFICATION</scope>
</reference>
<evidence type="ECO:0000259" key="9">
    <source>
        <dbReference type="PROSITE" id="PS51225"/>
    </source>
</evidence>
<proteinExistence type="inferred from homology"/>
<name>A0A452FL15_CAPHI</name>
<evidence type="ECO:0000256" key="2">
    <source>
        <dbReference type="ARBA" id="ARBA00022692"/>
    </source>
</evidence>
<dbReference type="InterPro" id="IPR047123">
    <property type="entry name" value="MYADM-like"/>
</dbReference>
<feature type="transmembrane region" description="Helical" evidence="8">
    <location>
        <begin position="94"/>
        <end position="114"/>
    </location>
</feature>
<dbReference type="Ensembl" id="ENSCHIT00000032708.1">
    <property type="protein sequence ID" value="ENSCHIP00000024847.1"/>
    <property type="gene ID" value="ENSCHIG00000021876.1"/>
</dbReference>
<sequence>MSSSSGWSLFLRMGQLLSTLVPIWLTREDTLEVRVINWCLFIWPICFSLTLLGFILELGSLFKLPLGSFQCLLRLYDKFQSLLRLYRDGVLHAFGSYFAVFCLSAAVIFGPTYIQFFSPGPARNRVITATACSCVAALLYAIEVAWVCRRPSRVSCFWPTFPGVLRRLENYVANIIFAFISNTDLSLHQPALVWCVAVYLICFLLGAVNYFVNGCDCDNDKKLPLRVPCLLWVQTVVSVLLYATAVILWPLYQFQEKLGEQPQRSSDMSCSGQLNIFVCVWDQRLAVAILTVINLLVYVADLVYLVREAFVGGSNGKESACNEEDLSLTESGRSLREETQSLQCFA</sequence>
<keyword evidence="11" id="KW-1185">Reference proteome</keyword>
<dbReference type="PANTHER" id="PTHR17068">
    <property type="entry name" value="MYELOID-ASSOCIATED DIFFERENTIATION MARKER MYADM FAMILY MEMBER"/>
    <property type="match status" value="1"/>
</dbReference>
<dbReference type="STRING" id="9925.ENSCHIP00000024847"/>
<gene>
    <name evidence="10" type="primary">LOC102177379</name>
</gene>
<evidence type="ECO:0000313" key="10">
    <source>
        <dbReference type="Ensembl" id="ENSCHIP00000024847.1"/>
    </source>
</evidence>
<feature type="transmembrane region" description="Helical" evidence="8">
    <location>
        <begin position="191"/>
        <end position="211"/>
    </location>
</feature>
<keyword evidence="5 7" id="KW-0472">Membrane</keyword>
<accession>A0A452FL15</accession>
<feature type="transmembrane region" description="Helical" evidence="8">
    <location>
        <begin position="38"/>
        <end position="56"/>
    </location>
</feature>
<evidence type="ECO:0000256" key="4">
    <source>
        <dbReference type="ARBA" id="ARBA00022989"/>
    </source>
</evidence>
<dbReference type="PANTHER" id="PTHR17068:SF16">
    <property type="entry name" value="MARVEL DOMAIN-CONTAINING PROTEIN"/>
    <property type="match status" value="1"/>
</dbReference>
<dbReference type="Bgee" id="ENSCHIG00000021876">
    <property type="expression patterns" value="Expressed in spleen and 17 other cell types or tissues"/>
</dbReference>
<evidence type="ECO:0000313" key="11">
    <source>
        <dbReference type="Proteomes" id="UP000291000"/>
    </source>
</evidence>
<keyword evidence="3" id="KW-0677">Repeat</keyword>
<evidence type="ECO:0000256" key="7">
    <source>
        <dbReference type="PROSITE-ProRule" id="PRU00581"/>
    </source>
</evidence>
<reference evidence="10 11" key="1">
    <citation type="submission" date="2016-04" db="EMBL/GenBank/DDBJ databases">
        <title>Polished mammalian reference genomes with single-molecule sequencing and chromosome conformation capture applied to the Capra hircus genome.</title>
        <authorList>
            <person name="Bickhart D.M."/>
            <person name="Koren S."/>
            <person name="Rosen B."/>
            <person name="Hastie A."/>
            <person name="Liachko I."/>
            <person name="Sullivan S.T."/>
            <person name="Burton J."/>
            <person name="Sayre B.L."/>
            <person name="Huson H.J."/>
            <person name="Lee J."/>
            <person name="Lam E."/>
            <person name="Kelley C.M."/>
            <person name="Hutchison J.L."/>
            <person name="Zhou Y."/>
            <person name="Sun J."/>
            <person name="Crisa A."/>
            <person name="Schwartz J.C."/>
            <person name="Hammond J.A."/>
            <person name="Schroeder S.G."/>
            <person name="Liu G.E."/>
            <person name="Dunham M."/>
            <person name="Shendure J."/>
            <person name="Sonstegard T.S."/>
            <person name="Phillippy A.M."/>
            <person name="Van Tassell C.P."/>
            <person name="Smith T.P."/>
        </authorList>
    </citation>
    <scope>NUCLEOTIDE SEQUENCE [LARGE SCALE GENOMIC DNA]</scope>
</reference>
<comment type="subcellular location">
    <subcellularLocation>
        <location evidence="1">Membrane</location>
        <topology evidence="1">Multi-pass membrane protein</topology>
    </subcellularLocation>
</comment>
<dbReference type="GO" id="GO:0005911">
    <property type="term" value="C:cell-cell junction"/>
    <property type="evidence" value="ECO:0007669"/>
    <property type="project" value="TreeGrafter"/>
</dbReference>
<protein>
    <recommendedName>
        <fullName evidence="9">MARVEL domain-containing protein</fullName>
    </recommendedName>
</protein>
<feature type="transmembrane region" description="Helical" evidence="8">
    <location>
        <begin position="231"/>
        <end position="252"/>
    </location>
</feature>
<dbReference type="Pfam" id="PF01284">
    <property type="entry name" value="MARVEL"/>
    <property type="match status" value="1"/>
</dbReference>
<dbReference type="InterPro" id="IPR008253">
    <property type="entry name" value="Marvel"/>
</dbReference>
<keyword evidence="2 7" id="KW-0812">Transmembrane</keyword>
<evidence type="ECO:0000256" key="5">
    <source>
        <dbReference type="ARBA" id="ARBA00023136"/>
    </source>
</evidence>
<evidence type="ECO:0000256" key="3">
    <source>
        <dbReference type="ARBA" id="ARBA00022737"/>
    </source>
</evidence>
<comment type="similarity">
    <text evidence="6">Belongs to the MAL family.</text>
</comment>
<dbReference type="Proteomes" id="UP000291000">
    <property type="component" value="Chromosome 21"/>
</dbReference>
<keyword evidence="4 8" id="KW-1133">Transmembrane helix</keyword>
<dbReference type="OMA" id="VIFGPTY"/>
<feature type="transmembrane region" description="Helical" evidence="8">
    <location>
        <begin position="126"/>
        <end position="147"/>
    </location>
</feature>
<dbReference type="EMBL" id="LWLT01000019">
    <property type="status" value="NOT_ANNOTATED_CDS"/>
    <property type="molecule type" value="Genomic_DNA"/>
</dbReference>
<evidence type="ECO:0000256" key="1">
    <source>
        <dbReference type="ARBA" id="ARBA00004141"/>
    </source>
</evidence>
<evidence type="ECO:0000256" key="8">
    <source>
        <dbReference type="SAM" id="Phobius"/>
    </source>
</evidence>